<evidence type="ECO:0000313" key="2">
    <source>
        <dbReference type="EMBL" id="JAV08030.1"/>
    </source>
</evidence>
<accession>A0A1L8DNW3</accession>
<protein>
    <submittedName>
        <fullName evidence="2">Putative secreted protein</fullName>
    </submittedName>
</protein>
<organism evidence="2">
    <name type="scientific">Nyssomyia neivai</name>
    <dbReference type="NCBI Taxonomy" id="330878"/>
    <lineage>
        <taxon>Eukaryota</taxon>
        <taxon>Metazoa</taxon>
        <taxon>Ecdysozoa</taxon>
        <taxon>Arthropoda</taxon>
        <taxon>Hexapoda</taxon>
        <taxon>Insecta</taxon>
        <taxon>Pterygota</taxon>
        <taxon>Neoptera</taxon>
        <taxon>Endopterygota</taxon>
        <taxon>Diptera</taxon>
        <taxon>Nematocera</taxon>
        <taxon>Psychodoidea</taxon>
        <taxon>Psychodidae</taxon>
        <taxon>Nyssomyia</taxon>
    </lineage>
</organism>
<reference evidence="2" key="1">
    <citation type="submission" date="2016-12" db="EMBL/GenBank/DDBJ databases">
        <title>An insight into the sialome and mialome of the sand fly, Nyssomyia neivai.</title>
        <authorList>
            <person name="Sebastian V."/>
            <person name="Goulart T.M."/>
            <person name="Oliveira W."/>
            <person name="Calvo E."/>
            <person name="Oliveira L.F."/>
            <person name="Pinto M.C."/>
            <person name="Rosselino A.M."/>
            <person name="Ribeiro J.M."/>
        </authorList>
    </citation>
    <scope>NUCLEOTIDE SEQUENCE</scope>
</reference>
<dbReference type="EMBL" id="GFDF01006054">
    <property type="protein sequence ID" value="JAV08030.1"/>
    <property type="molecule type" value="Transcribed_RNA"/>
</dbReference>
<feature type="signal peptide" evidence="1">
    <location>
        <begin position="1"/>
        <end position="21"/>
    </location>
</feature>
<name>A0A1L8DNW3_9DIPT</name>
<keyword evidence="1" id="KW-0732">Signal</keyword>
<feature type="chain" id="PRO_5013109429" evidence="1">
    <location>
        <begin position="22"/>
        <end position="66"/>
    </location>
</feature>
<evidence type="ECO:0000256" key="1">
    <source>
        <dbReference type="SAM" id="SignalP"/>
    </source>
</evidence>
<dbReference type="AlphaFoldDB" id="A0A1L8DNW3"/>
<sequence>MKSQTIFLIFLVLFAFGVAEGRRVIFYKPNEGVNGAQIFVAPDKPKCSDNTMADKHGRCRRVNIFK</sequence>
<proteinExistence type="predicted"/>